<feature type="compositionally biased region" description="Polar residues" evidence="1">
    <location>
        <begin position="46"/>
        <end position="57"/>
    </location>
</feature>
<dbReference type="Proteomes" id="UP001172673">
    <property type="component" value="Unassembled WGS sequence"/>
</dbReference>
<protein>
    <submittedName>
        <fullName evidence="2">Uncharacterized protein</fullName>
    </submittedName>
</protein>
<dbReference type="AlphaFoldDB" id="A0AA38X4E0"/>
<evidence type="ECO:0000313" key="2">
    <source>
        <dbReference type="EMBL" id="KAJ9606612.1"/>
    </source>
</evidence>
<feature type="compositionally biased region" description="Polar residues" evidence="1">
    <location>
        <begin position="11"/>
        <end position="20"/>
    </location>
</feature>
<evidence type="ECO:0000256" key="1">
    <source>
        <dbReference type="SAM" id="MobiDB-lite"/>
    </source>
</evidence>
<proteinExistence type="predicted"/>
<name>A0AA38X4E0_9EURO</name>
<reference evidence="2" key="1">
    <citation type="submission" date="2022-10" db="EMBL/GenBank/DDBJ databases">
        <title>Culturing micro-colonial fungi from biological soil crusts in the Mojave desert and describing Neophaeococcomyces mojavensis, and introducing the new genera and species Taxawa tesnikishii.</title>
        <authorList>
            <person name="Kurbessoian T."/>
            <person name="Stajich J.E."/>
        </authorList>
    </citation>
    <scope>NUCLEOTIDE SEQUENCE</scope>
    <source>
        <strain evidence="2">TK_41</strain>
    </source>
</reference>
<dbReference type="EMBL" id="JAPDRK010000013">
    <property type="protein sequence ID" value="KAJ9606612.1"/>
    <property type="molecule type" value="Genomic_DNA"/>
</dbReference>
<feature type="region of interest" description="Disordered" evidence="1">
    <location>
        <begin position="154"/>
        <end position="214"/>
    </location>
</feature>
<keyword evidence="3" id="KW-1185">Reference proteome</keyword>
<dbReference type="SUPFAM" id="SSF48452">
    <property type="entry name" value="TPR-like"/>
    <property type="match status" value="1"/>
</dbReference>
<evidence type="ECO:0000313" key="3">
    <source>
        <dbReference type="Proteomes" id="UP001172673"/>
    </source>
</evidence>
<sequence>MPPREDGASPKSFTWITGNPRSKKNITQIRRHAGQNSGVKAENGNRVFSSTSPNPAQESALKPLRAVYPSPRTDETDRDSLGSSAEPPSGSSHSRYSSHVVEYATAALPTTHDQVNSFQHAYPSTPSSEVPPSTGEETTPPRKVAIWDLVNHSAEEEEQHRLEVLASTPREDTEDDRQDYFSGSTMRPELKQALTEARAHSPKHSHRSSPSPTSFALQANVSKRRKAAAGAAALSHVSWRLGMTASPRPLSLSEEDSHIAQILHQTGAYWQGQFESSWSVHLREKGSTYFDKISGMESFAGSITTAGGLMELGRVDSASSMLSRTLPMLWSLLTAQHPQTYWLLADLSLSASPDTALGRLRSQVKRVVASASLKTLGDSHPLTKILFMRLPNMAESQRAHLREVIQRKIHELHETLFESDSYQTTGQYYYLARVLGQIGRFEASREVLSQVVNTWEDTYGQNHIMPITGLLELTRVQLSLNDTSAETESLLSEALRRTLTLEKASTDPTPTSPSQKLGPKAAALTLARMGCLRTLGKLHVMRGNLETAMMQYTAAVSIGVGELGLHIPAVQLALADLNAVSEILRARGERDDSVRQEWLQRTPVEVGIRWVPGSDDGRSQEERERDRKLVVEQLGLIDERTDESEAGMGR</sequence>
<feature type="region of interest" description="Disordered" evidence="1">
    <location>
        <begin position="1"/>
        <end position="140"/>
    </location>
</feature>
<organism evidence="2 3">
    <name type="scientific">Cladophialophora chaetospira</name>
    <dbReference type="NCBI Taxonomy" id="386627"/>
    <lineage>
        <taxon>Eukaryota</taxon>
        <taxon>Fungi</taxon>
        <taxon>Dikarya</taxon>
        <taxon>Ascomycota</taxon>
        <taxon>Pezizomycotina</taxon>
        <taxon>Eurotiomycetes</taxon>
        <taxon>Chaetothyriomycetidae</taxon>
        <taxon>Chaetothyriales</taxon>
        <taxon>Herpotrichiellaceae</taxon>
        <taxon>Cladophialophora</taxon>
    </lineage>
</organism>
<feature type="compositionally biased region" description="Low complexity" evidence="1">
    <location>
        <begin position="123"/>
        <end position="138"/>
    </location>
</feature>
<feature type="compositionally biased region" description="Basic residues" evidence="1">
    <location>
        <begin position="21"/>
        <end position="33"/>
    </location>
</feature>
<dbReference type="Gene3D" id="1.25.40.10">
    <property type="entry name" value="Tetratricopeptide repeat domain"/>
    <property type="match status" value="1"/>
</dbReference>
<feature type="compositionally biased region" description="Low complexity" evidence="1">
    <location>
        <begin position="81"/>
        <end position="103"/>
    </location>
</feature>
<gene>
    <name evidence="2" type="ORF">H2200_008620</name>
</gene>
<comment type="caution">
    <text evidence="2">The sequence shown here is derived from an EMBL/GenBank/DDBJ whole genome shotgun (WGS) entry which is preliminary data.</text>
</comment>
<accession>A0AA38X4E0</accession>
<dbReference type="InterPro" id="IPR011990">
    <property type="entry name" value="TPR-like_helical_dom_sf"/>
</dbReference>